<accession>A0A2P2JGZ1</accession>
<dbReference type="AlphaFoldDB" id="A0A2P2JGZ1"/>
<evidence type="ECO:0000313" key="1">
    <source>
        <dbReference type="EMBL" id="MBW92743.1"/>
    </source>
</evidence>
<proteinExistence type="predicted"/>
<name>A0A2P2JGZ1_RHIMU</name>
<organism evidence="1">
    <name type="scientific">Rhizophora mucronata</name>
    <name type="common">Asiatic mangrove</name>
    <dbReference type="NCBI Taxonomy" id="61149"/>
    <lineage>
        <taxon>Eukaryota</taxon>
        <taxon>Viridiplantae</taxon>
        <taxon>Streptophyta</taxon>
        <taxon>Embryophyta</taxon>
        <taxon>Tracheophyta</taxon>
        <taxon>Spermatophyta</taxon>
        <taxon>Magnoliopsida</taxon>
        <taxon>eudicotyledons</taxon>
        <taxon>Gunneridae</taxon>
        <taxon>Pentapetalae</taxon>
        <taxon>rosids</taxon>
        <taxon>fabids</taxon>
        <taxon>Malpighiales</taxon>
        <taxon>Rhizophoraceae</taxon>
        <taxon>Rhizophora</taxon>
    </lineage>
</organism>
<reference evidence="1" key="1">
    <citation type="submission" date="2018-02" db="EMBL/GenBank/DDBJ databases">
        <title>Rhizophora mucronata_Transcriptome.</title>
        <authorList>
            <person name="Meera S.P."/>
            <person name="Sreeshan A."/>
            <person name="Augustine A."/>
        </authorList>
    </citation>
    <scope>NUCLEOTIDE SEQUENCE</scope>
    <source>
        <tissue evidence="1">Leaf</tissue>
    </source>
</reference>
<sequence>MEVAIHNRNLYTRTTAGNRQLKFTDFTGQLSFCN</sequence>
<protein>
    <submittedName>
        <fullName evidence="1">Uncharacterized protein</fullName>
    </submittedName>
</protein>
<dbReference type="EMBL" id="GGEC01012260">
    <property type="protein sequence ID" value="MBW92743.1"/>
    <property type="molecule type" value="Transcribed_RNA"/>
</dbReference>